<keyword evidence="2" id="KW-0378">Hydrolase</keyword>
<gene>
    <name evidence="6" type="ORF">GA0061099_102011</name>
</gene>
<dbReference type="Pfam" id="PF00326">
    <property type="entry name" value="Peptidase_S9"/>
    <property type="match status" value="1"/>
</dbReference>
<dbReference type="PANTHER" id="PTHR42881:SF13">
    <property type="entry name" value="PROLYL ENDOPEPTIDASE"/>
    <property type="match status" value="1"/>
</dbReference>
<keyword evidence="3" id="KW-0720">Serine protease</keyword>
<evidence type="ECO:0000256" key="1">
    <source>
        <dbReference type="ARBA" id="ARBA00022670"/>
    </source>
</evidence>
<feature type="domain" description="Peptidase S9A N-terminal" evidence="5">
    <location>
        <begin position="30"/>
        <end position="437"/>
    </location>
</feature>
<dbReference type="PRINTS" id="PR00862">
    <property type="entry name" value="PROLIGOPTASE"/>
</dbReference>
<dbReference type="GO" id="GO:0005829">
    <property type="term" value="C:cytosol"/>
    <property type="evidence" value="ECO:0007669"/>
    <property type="project" value="TreeGrafter"/>
</dbReference>
<name>A0A1C3XH39_9BRAD</name>
<dbReference type="InterPro" id="IPR001375">
    <property type="entry name" value="Peptidase_S9_cat"/>
</dbReference>
<dbReference type="EMBL" id="FMAE01000020">
    <property type="protein sequence ID" value="SCB51592.1"/>
    <property type="molecule type" value="Genomic_DNA"/>
</dbReference>
<dbReference type="GO" id="GO:0004252">
    <property type="term" value="F:serine-type endopeptidase activity"/>
    <property type="evidence" value="ECO:0007669"/>
    <property type="project" value="InterPro"/>
</dbReference>
<dbReference type="InterPro" id="IPR029058">
    <property type="entry name" value="AB_hydrolase_fold"/>
</dbReference>
<dbReference type="SUPFAM" id="SSF53474">
    <property type="entry name" value="alpha/beta-Hydrolases"/>
    <property type="match status" value="1"/>
</dbReference>
<organism evidence="6 7">
    <name type="scientific">Bradyrhizobium yuanmingense</name>
    <dbReference type="NCBI Taxonomy" id="108015"/>
    <lineage>
        <taxon>Bacteria</taxon>
        <taxon>Pseudomonadati</taxon>
        <taxon>Pseudomonadota</taxon>
        <taxon>Alphaproteobacteria</taxon>
        <taxon>Hyphomicrobiales</taxon>
        <taxon>Nitrobacteraceae</taxon>
        <taxon>Bradyrhizobium</taxon>
    </lineage>
</organism>
<evidence type="ECO:0000259" key="5">
    <source>
        <dbReference type="Pfam" id="PF02897"/>
    </source>
</evidence>
<dbReference type="InterPro" id="IPR023302">
    <property type="entry name" value="Pept_S9A_N"/>
</dbReference>
<dbReference type="Proteomes" id="UP000183174">
    <property type="component" value="Unassembled WGS sequence"/>
</dbReference>
<protein>
    <submittedName>
        <fullName evidence="6">Prolyl oligopeptidase</fullName>
    </submittedName>
</protein>
<evidence type="ECO:0000256" key="2">
    <source>
        <dbReference type="ARBA" id="ARBA00022801"/>
    </source>
</evidence>
<dbReference type="GO" id="GO:0006508">
    <property type="term" value="P:proteolysis"/>
    <property type="evidence" value="ECO:0007669"/>
    <property type="project" value="UniProtKB-KW"/>
</dbReference>
<evidence type="ECO:0000256" key="3">
    <source>
        <dbReference type="ARBA" id="ARBA00022825"/>
    </source>
</evidence>
<evidence type="ECO:0000313" key="7">
    <source>
        <dbReference type="Proteomes" id="UP000183174"/>
    </source>
</evidence>
<proteinExistence type="predicted"/>
<dbReference type="PANTHER" id="PTHR42881">
    <property type="entry name" value="PROLYL ENDOPEPTIDASE"/>
    <property type="match status" value="1"/>
</dbReference>
<dbReference type="Pfam" id="PF02897">
    <property type="entry name" value="Peptidase_S9_N"/>
    <property type="match status" value="1"/>
</dbReference>
<evidence type="ECO:0000259" key="4">
    <source>
        <dbReference type="Pfam" id="PF00326"/>
    </source>
</evidence>
<dbReference type="AlphaFoldDB" id="A0A1C3XH39"/>
<dbReference type="RefSeq" id="WP_036031335.1">
    <property type="nucleotide sequence ID" value="NZ_FMAE01000020.1"/>
</dbReference>
<sequence>MNTPPLLSAVLPSIASATSTALSKERTDAAVTDDQFLWLEEMEGPGALAWARGENEKTLGVLQSDPRYRRFYEQALSILQAKDRIADVSFEGGGLEQFWRDENQVRGVWRRTTRESDRSQHPKWETILDVDALAAAENRNWVFQGHSCLPPEERRCLISLSDGGKDAVSIREFDRAAKTFVADGFHLPEGKQDVSWVDGDTLLVARDWGEGTLTQAGYAFVVKELKRAQPLSEAREIFRGEPTDVGASPFVLRDSEGHIHATGAARAISTFESEYVVFRPDGPIKLNLPKKAEIATLACGRLLVKLDEDWIPSEGIRFTAGSMISYDLDEWKQDPLRARPSLVFQPGPRQALSEFTHTRNFLILTILENVQSKAFLYKYDQGAWSATPIPLPEDTNVSLSATYDEADRVIFTVSSYLRPTSVWSFDAERKSLEELKKAPSAFDASNHVVEELEAISRDGTSVPYFLVRPKNARFDGTIPTLLHGYGGFQESQLPSDLGSMGRLWLEQGNAYVVANLRGGGEFGPQWHQAAQAATKQTTWDDFIAVAEDLIRRKITNPRQLGAIGGSQGGLLVGAAITQRPELFNAAIIEVPLFDMLRYTKLGAGASWIGEYGDPAIAEQRAWIESYSPYQKLVAGKTYPAPLILTSTKDDRTHPAHGRKAAAKLAALGQPYFYYENIDGGHSAAANLMEDARQLALEYTYASRRLCSE</sequence>
<dbReference type="InterPro" id="IPR002470">
    <property type="entry name" value="Peptidase_S9A"/>
</dbReference>
<evidence type="ECO:0000313" key="6">
    <source>
        <dbReference type="EMBL" id="SCB51592.1"/>
    </source>
</evidence>
<dbReference type="Gene3D" id="2.130.10.120">
    <property type="entry name" value="Prolyl oligopeptidase, N-terminal domain"/>
    <property type="match status" value="1"/>
</dbReference>
<dbReference type="Gene3D" id="3.40.50.1820">
    <property type="entry name" value="alpha/beta hydrolase"/>
    <property type="match status" value="1"/>
</dbReference>
<accession>A0A1C3XH39</accession>
<reference evidence="6 7" key="1">
    <citation type="submission" date="2016-08" db="EMBL/GenBank/DDBJ databases">
        <authorList>
            <person name="Seilhamer J.J."/>
        </authorList>
    </citation>
    <scope>NUCLEOTIDE SEQUENCE [LARGE SCALE GENOMIC DNA]</scope>
    <source>
        <strain evidence="6 7">CCBAU 10071</strain>
    </source>
</reference>
<dbReference type="GO" id="GO:0070012">
    <property type="term" value="F:oligopeptidase activity"/>
    <property type="evidence" value="ECO:0007669"/>
    <property type="project" value="TreeGrafter"/>
</dbReference>
<dbReference type="InterPro" id="IPR051167">
    <property type="entry name" value="Prolyl_oligopep/macrocyclase"/>
</dbReference>
<keyword evidence="1" id="KW-0645">Protease</keyword>
<dbReference type="SUPFAM" id="SSF50993">
    <property type="entry name" value="Peptidase/esterase 'gauge' domain"/>
    <property type="match status" value="1"/>
</dbReference>
<feature type="domain" description="Peptidase S9 prolyl oligopeptidase catalytic" evidence="4">
    <location>
        <begin position="504"/>
        <end position="702"/>
    </location>
</feature>